<organism evidence="1 2">
    <name type="scientific">Acuticoccus mangrovi</name>
    <dbReference type="NCBI Taxonomy" id="2796142"/>
    <lineage>
        <taxon>Bacteria</taxon>
        <taxon>Pseudomonadati</taxon>
        <taxon>Pseudomonadota</taxon>
        <taxon>Alphaproteobacteria</taxon>
        <taxon>Hyphomicrobiales</taxon>
        <taxon>Amorphaceae</taxon>
        <taxon>Acuticoccus</taxon>
    </lineage>
</organism>
<dbReference type="Pfam" id="PF01963">
    <property type="entry name" value="TraB_PrgY_gumN"/>
    <property type="match status" value="1"/>
</dbReference>
<dbReference type="Proteomes" id="UP000609531">
    <property type="component" value="Unassembled WGS sequence"/>
</dbReference>
<dbReference type="RefSeq" id="WP_211110087.1">
    <property type="nucleotide sequence ID" value="NZ_JAEKJA010000003.1"/>
</dbReference>
<accession>A0A934MFS8</accession>
<dbReference type="PANTHER" id="PTHR40590:SF1">
    <property type="entry name" value="CYTOPLASMIC PROTEIN"/>
    <property type="match status" value="1"/>
</dbReference>
<sequence length="319" mass="33500">MLLAALATVSGGSARAGCGAMPDDATLLATPRAEAAIAAGAKMVNADGRLYRIETDPPSYLIGTFHTAAGGIDEPGPLLTRIVAGARRLYVEVVEAELAAALKRWAADPERRVRSDGRLLSDGMSLEEIAVAESALAEYGMPLVVADNMAPIALMSLLARPPCAQDTVERPGLDVRLERVARGAGVPVKGLESAEEQFAVVDGELADALLKVGLLTDPGDVERWFVGLALYRTRHIAAIWAESFAGVDDILGARAAAELDAAAWASVIATRNRRMRDRLLPALAEGGVVVAVGALHLPGEDGLVQLLREAGFNVRPMSE</sequence>
<dbReference type="InterPro" id="IPR002816">
    <property type="entry name" value="TraB/PrgY/GumN_fam"/>
</dbReference>
<comment type="caution">
    <text evidence="1">The sequence shown here is derived from an EMBL/GenBank/DDBJ whole genome shotgun (WGS) entry which is preliminary data.</text>
</comment>
<proteinExistence type="predicted"/>
<reference evidence="1" key="1">
    <citation type="submission" date="2020-12" db="EMBL/GenBank/DDBJ databases">
        <title>Bacterial taxonomy.</title>
        <authorList>
            <person name="Pan X."/>
        </authorList>
    </citation>
    <scope>NUCLEOTIDE SEQUENCE</scope>
    <source>
        <strain evidence="1">B2012</strain>
    </source>
</reference>
<dbReference type="CDD" id="cd14789">
    <property type="entry name" value="Tiki"/>
    <property type="match status" value="1"/>
</dbReference>
<evidence type="ECO:0000313" key="2">
    <source>
        <dbReference type="Proteomes" id="UP000609531"/>
    </source>
</evidence>
<protein>
    <submittedName>
        <fullName evidence="1">TraB/GumN family protein</fullName>
    </submittedName>
</protein>
<dbReference type="InterPro" id="IPR047111">
    <property type="entry name" value="YbaP-like"/>
</dbReference>
<dbReference type="AlphaFoldDB" id="A0A934MFS8"/>
<keyword evidence="2" id="KW-1185">Reference proteome</keyword>
<dbReference type="PANTHER" id="PTHR40590">
    <property type="entry name" value="CYTOPLASMIC PROTEIN-RELATED"/>
    <property type="match status" value="1"/>
</dbReference>
<name>A0A934MFS8_9HYPH</name>
<gene>
    <name evidence="1" type="ORF">JCR33_06120</name>
</gene>
<dbReference type="EMBL" id="JAEKJA010000003">
    <property type="protein sequence ID" value="MBJ3775255.1"/>
    <property type="molecule type" value="Genomic_DNA"/>
</dbReference>
<evidence type="ECO:0000313" key="1">
    <source>
        <dbReference type="EMBL" id="MBJ3775255.1"/>
    </source>
</evidence>